<keyword evidence="2" id="KW-1185">Reference proteome</keyword>
<reference evidence="1 2" key="1">
    <citation type="submission" date="2022-12" db="EMBL/GenBank/DDBJ databases">
        <title>Chromosome-level genome assembly of true bugs.</title>
        <authorList>
            <person name="Ma L."/>
            <person name="Li H."/>
        </authorList>
    </citation>
    <scope>NUCLEOTIDE SEQUENCE [LARGE SCALE GENOMIC DNA]</scope>
    <source>
        <strain evidence="1">Lab_2022b</strain>
    </source>
</reference>
<evidence type="ECO:0000313" key="2">
    <source>
        <dbReference type="Proteomes" id="UP001461498"/>
    </source>
</evidence>
<accession>A0AAW1CNB4</accession>
<protein>
    <submittedName>
        <fullName evidence="1">Uncharacterized protein</fullName>
    </submittedName>
</protein>
<sequence>MARDSSSSMILCCSRAKPSHWQKTWTAVSSSSRQNLHRSSLARRILCICLFSLQ</sequence>
<name>A0AAW1CNB4_9HEMI</name>
<comment type="caution">
    <text evidence="1">The sequence shown here is derived from an EMBL/GenBank/DDBJ whole genome shotgun (WGS) entry which is preliminary data.</text>
</comment>
<gene>
    <name evidence="1" type="ORF">O3M35_004420</name>
</gene>
<proteinExistence type="predicted"/>
<evidence type="ECO:0000313" key="1">
    <source>
        <dbReference type="EMBL" id="KAK9497760.1"/>
    </source>
</evidence>
<dbReference type="EMBL" id="JAPXFL010000014">
    <property type="protein sequence ID" value="KAK9497760.1"/>
    <property type="molecule type" value="Genomic_DNA"/>
</dbReference>
<organism evidence="1 2">
    <name type="scientific">Rhynocoris fuscipes</name>
    <dbReference type="NCBI Taxonomy" id="488301"/>
    <lineage>
        <taxon>Eukaryota</taxon>
        <taxon>Metazoa</taxon>
        <taxon>Ecdysozoa</taxon>
        <taxon>Arthropoda</taxon>
        <taxon>Hexapoda</taxon>
        <taxon>Insecta</taxon>
        <taxon>Pterygota</taxon>
        <taxon>Neoptera</taxon>
        <taxon>Paraneoptera</taxon>
        <taxon>Hemiptera</taxon>
        <taxon>Heteroptera</taxon>
        <taxon>Panheteroptera</taxon>
        <taxon>Cimicomorpha</taxon>
        <taxon>Reduviidae</taxon>
        <taxon>Harpactorinae</taxon>
        <taxon>Harpactorini</taxon>
        <taxon>Rhynocoris</taxon>
    </lineage>
</organism>
<dbReference type="AlphaFoldDB" id="A0AAW1CNB4"/>
<dbReference type="Proteomes" id="UP001461498">
    <property type="component" value="Unassembled WGS sequence"/>
</dbReference>